<dbReference type="InterPro" id="IPR000172">
    <property type="entry name" value="GMC_OxRdtase_N"/>
</dbReference>
<dbReference type="PANTHER" id="PTHR11552">
    <property type="entry name" value="GLUCOSE-METHANOL-CHOLINE GMC OXIDOREDUCTASE"/>
    <property type="match status" value="1"/>
</dbReference>
<dbReference type="Gene3D" id="3.30.560.10">
    <property type="entry name" value="Glucose Oxidase, domain 3"/>
    <property type="match status" value="1"/>
</dbReference>
<organism evidence="5 6">
    <name type="scientific">Ampelomyces quisqualis</name>
    <name type="common">Powdery mildew agent</name>
    <dbReference type="NCBI Taxonomy" id="50730"/>
    <lineage>
        <taxon>Eukaryota</taxon>
        <taxon>Fungi</taxon>
        <taxon>Dikarya</taxon>
        <taxon>Ascomycota</taxon>
        <taxon>Pezizomycotina</taxon>
        <taxon>Dothideomycetes</taxon>
        <taxon>Pleosporomycetidae</taxon>
        <taxon>Pleosporales</taxon>
        <taxon>Pleosporineae</taxon>
        <taxon>Phaeosphaeriaceae</taxon>
        <taxon>Ampelomyces</taxon>
    </lineage>
</organism>
<keyword evidence="2" id="KW-0325">Glycoprotein</keyword>
<dbReference type="InterPro" id="IPR007867">
    <property type="entry name" value="GMC_OxRtase_C"/>
</dbReference>
<evidence type="ECO:0000313" key="6">
    <source>
        <dbReference type="Proteomes" id="UP000800096"/>
    </source>
</evidence>
<dbReference type="EMBL" id="ML979133">
    <property type="protein sequence ID" value="KAF1919503.1"/>
    <property type="molecule type" value="Genomic_DNA"/>
</dbReference>
<evidence type="ECO:0000256" key="2">
    <source>
        <dbReference type="ARBA" id="ARBA00023180"/>
    </source>
</evidence>
<comment type="similarity">
    <text evidence="1">Belongs to the GMC oxidoreductase family.</text>
</comment>
<feature type="domain" description="Glucose-methanol-choline oxidoreductase N-terminal" evidence="4">
    <location>
        <begin position="328"/>
        <end position="342"/>
    </location>
</feature>
<gene>
    <name evidence="5" type="ORF">BDU57DRAFT_143609</name>
</gene>
<evidence type="ECO:0000256" key="1">
    <source>
        <dbReference type="ARBA" id="ARBA00010790"/>
    </source>
</evidence>
<dbReference type="Gene3D" id="3.50.50.60">
    <property type="entry name" value="FAD/NAD(P)-binding domain"/>
    <property type="match status" value="1"/>
</dbReference>
<dbReference type="SUPFAM" id="SSF51905">
    <property type="entry name" value="FAD/NAD(P)-binding domain"/>
    <property type="match status" value="1"/>
</dbReference>
<dbReference type="GO" id="GO:0050660">
    <property type="term" value="F:flavin adenine dinucleotide binding"/>
    <property type="evidence" value="ECO:0007669"/>
    <property type="project" value="InterPro"/>
</dbReference>
<dbReference type="AlphaFoldDB" id="A0A6A5QVJ1"/>
<dbReference type="PANTHER" id="PTHR11552:SF138">
    <property type="entry name" value="DEHYDROGENASE PKFF-RELATED"/>
    <property type="match status" value="1"/>
</dbReference>
<dbReference type="SUPFAM" id="SSF54373">
    <property type="entry name" value="FAD-linked reductases, C-terminal domain"/>
    <property type="match status" value="1"/>
</dbReference>
<dbReference type="Pfam" id="PF05199">
    <property type="entry name" value="GMC_oxred_C"/>
    <property type="match status" value="1"/>
</dbReference>
<protein>
    <submittedName>
        <fullName evidence="5">Glucose-methanol-choline oxidoreductase</fullName>
    </submittedName>
</protein>
<name>A0A6A5QVJ1_AMPQU</name>
<dbReference type="PROSITE" id="PS00624">
    <property type="entry name" value="GMC_OXRED_2"/>
    <property type="match status" value="1"/>
</dbReference>
<reference evidence="5" key="1">
    <citation type="journal article" date="2020" name="Stud. Mycol.">
        <title>101 Dothideomycetes genomes: a test case for predicting lifestyles and emergence of pathogens.</title>
        <authorList>
            <person name="Haridas S."/>
            <person name="Albert R."/>
            <person name="Binder M."/>
            <person name="Bloem J."/>
            <person name="Labutti K."/>
            <person name="Salamov A."/>
            <person name="Andreopoulos B."/>
            <person name="Baker S."/>
            <person name="Barry K."/>
            <person name="Bills G."/>
            <person name="Bluhm B."/>
            <person name="Cannon C."/>
            <person name="Castanera R."/>
            <person name="Culley D."/>
            <person name="Daum C."/>
            <person name="Ezra D."/>
            <person name="Gonzalez J."/>
            <person name="Henrissat B."/>
            <person name="Kuo A."/>
            <person name="Liang C."/>
            <person name="Lipzen A."/>
            <person name="Lutzoni F."/>
            <person name="Magnuson J."/>
            <person name="Mondo S."/>
            <person name="Nolan M."/>
            <person name="Ohm R."/>
            <person name="Pangilinan J."/>
            <person name="Park H.-J."/>
            <person name="Ramirez L."/>
            <person name="Alfaro M."/>
            <person name="Sun H."/>
            <person name="Tritt A."/>
            <person name="Yoshinaga Y."/>
            <person name="Zwiers L.-H."/>
            <person name="Turgeon B."/>
            <person name="Goodwin S."/>
            <person name="Spatafora J."/>
            <person name="Crous P."/>
            <person name="Grigoriev I."/>
        </authorList>
    </citation>
    <scope>NUCLEOTIDE SEQUENCE</scope>
    <source>
        <strain evidence="5">HMLAC05119</strain>
    </source>
</reference>
<dbReference type="Proteomes" id="UP000800096">
    <property type="component" value="Unassembled WGS sequence"/>
</dbReference>
<evidence type="ECO:0000256" key="3">
    <source>
        <dbReference type="PIRSR" id="PIRSR000137-1"/>
    </source>
</evidence>
<dbReference type="PIRSF" id="PIRSF000137">
    <property type="entry name" value="Alcohol_oxidase"/>
    <property type="match status" value="1"/>
</dbReference>
<evidence type="ECO:0000259" key="4">
    <source>
        <dbReference type="PROSITE" id="PS00624"/>
    </source>
</evidence>
<dbReference type="GO" id="GO:0044550">
    <property type="term" value="P:secondary metabolite biosynthetic process"/>
    <property type="evidence" value="ECO:0007669"/>
    <property type="project" value="TreeGrafter"/>
</dbReference>
<evidence type="ECO:0000313" key="5">
    <source>
        <dbReference type="EMBL" id="KAF1919503.1"/>
    </source>
</evidence>
<accession>A0A6A5QVJ1</accession>
<dbReference type="InterPro" id="IPR012132">
    <property type="entry name" value="GMC_OxRdtase"/>
</dbReference>
<dbReference type="InterPro" id="IPR036188">
    <property type="entry name" value="FAD/NAD-bd_sf"/>
</dbReference>
<proteinExistence type="inferred from homology"/>
<dbReference type="Pfam" id="PF00732">
    <property type="entry name" value="GMC_oxred_N"/>
    <property type="match status" value="1"/>
</dbReference>
<dbReference type="GO" id="GO:0016614">
    <property type="term" value="F:oxidoreductase activity, acting on CH-OH group of donors"/>
    <property type="evidence" value="ECO:0007669"/>
    <property type="project" value="InterPro"/>
</dbReference>
<keyword evidence="6" id="KW-1185">Reference proteome</keyword>
<sequence>MHCSKSTAALALAWGTYQATGNPLHHRDISLDQRGIPFGSSFGIPGDNATFDYIIVGGGNAGLTLAARLAEQQSGSVAVVEAGGFYEITNGNLSQVPMGAGAFTGTDKNDWQPLIDWGYQTTPQIGADNLSIHYARGKTLGGSSSRNFMTYHRGTNASYQMWADAVGDQSYAWDNFLPWFQKSVNFTPPDMSLRSVNGTPNYEASVMELADKPGPLSVTYSHYVQAFATWTVKGLQELGFPIIDGLQSGSLLGQSYTLSTLQEDNMHRDSSETAFLLPALELPNLSVYTQAFAKKIVFNGTKAVSVQIDTDGFEYYLSARKEVILSAGSFNSPQLLMVSGVGPAETLSSLNIPVVADRKGVGKGMQDHIYFGPSYRVNVNTASSLADPAFAAQAAQDYQSRAAGIYASTAVDVLGWEKVPDNMRQSFSNETLAKLATHPADWPELEYISFAGYMGTQANNRFGDPGDGYNYASLAPAIVMPFSRGSVSISSADAAVAPLIDPGFLSDQADVEIAIAGYKRARQFWATDALKPLLVSDTPERFPGANITTDAQILDVIKRSYNTVYHASCTNAMGKEDDDMAVVDTQGRVYGVQGLRVVDASIFPLLPPGHPMATVYALAEKIACDITGAC</sequence>
<feature type="active site" description="Proton acceptor" evidence="3">
    <location>
        <position position="610"/>
    </location>
</feature>
<dbReference type="OrthoDB" id="269227at2759"/>
<feature type="active site" description="Proton donor" evidence="3">
    <location>
        <position position="566"/>
    </location>
</feature>